<evidence type="ECO:0000256" key="5">
    <source>
        <dbReference type="ARBA" id="ARBA00022833"/>
    </source>
</evidence>
<dbReference type="CDD" id="cd15513">
    <property type="entry name" value="PHD5_KMT2C_like"/>
    <property type="match status" value="1"/>
</dbReference>
<reference evidence="13 14" key="1">
    <citation type="submission" date="2015-03" db="EMBL/GenBank/DDBJ databases">
        <title>Draft genome of the nematode, Opisthorchis viverrini.</title>
        <authorList>
            <person name="Mitreva M."/>
        </authorList>
    </citation>
    <scope>NUCLEOTIDE SEQUENCE [LARGE SCALE GENOMIC DNA]</scope>
    <source>
        <strain evidence="13">Khon Kaen</strain>
    </source>
</reference>
<dbReference type="GO" id="GO:0042800">
    <property type="term" value="F:histone H3K4 methyltransferase activity"/>
    <property type="evidence" value="ECO:0007669"/>
    <property type="project" value="TreeGrafter"/>
</dbReference>
<feature type="region of interest" description="Disordered" evidence="10">
    <location>
        <begin position="2119"/>
        <end position="2144"/>
    </location>
</feature>
<dbReference type="Proteomes" id="UP000243686">
    <property type="component" value="Unassembled WGS sequence"/>
</dbReference>
<evidence type="ECO:0000259" key="12">
    <source>
        <dbReference type="PROSITE" id="PS51805"/>
    </source>
</evidence>
<dbReference type="PROSITE" id="PS50016">
    <property type="entry name" value="ZF_PHD_2"/>
    <property type="match status" value="5"/>
</dbReference>
<proteinExistence type="predicted"/>
<feature type="region of interest" description="Disordered" evidence="10">
    <location>
        <begin position="661"/>
        <end position="804"/>
    </location>
</feature>
<keyword evidence="8" id="KW-0539">Nucleus</keyword>
<keyword evidence="14" id="KW-1185">Reference proteome</keyword>
<feature type="compositionally biased region" description="Polar residues" evidence="10">
    <location>
        <begin position="3123"/>
        <end position="3137"/>
    </location>
</feature>
<gene>
    <name evidence="13" type="ORF">X801_04306</name>
</gene>
<feature type="compositionally biased region" description="Polar residues" evidence="10">
    <location>
        <begin position="3061"/>
        <end position="3100"/>
    </location>
</feature>
<dbReference type="InterPro" id="IPR036910">
    <property type="entry name" value="HMG_box_dom_sf"/>
</dbReference>
<feature type="compositionally biased region" description="Basic and acidic residues" evidence="10">
    <location>
        <begin position="1629"/>
        <end position="1640"/>
    </location>
</feature>
<evidence type="ECO:0000259" key="11">
    <source>
        <dbReference type="PROSITE" id="PS50016"/>
    </source>
</evidence>
<feature type="region of interest" description="Disordered" evidence="10">
    <location>
        <begin position="1908"/>
        <end position="1927"/>
    </location>
</feature>
<dbReference type="GO" id="GO:0044666">
    <property type="term" value="C:MLL3/4 complex"/>
    <property type="evidence" value="ECO:0007669"/>
    <property type="project" value="TreeGrafter"/>
</dbReference>
<feature type="compositionally biased region" description="Polar residues" evidence="10">
    <location>
        <begin position="2764"/>
        <end position="2773"/>
    </location>
</feature>
<keyword evidence="7" id="KW-0804">Transcription</keyword>
<dbReference type="PANTHER" id="PTHR45888:SF6">
    <property type="entry name" value="HL01030P-RELATED"/>
    <property type="match status" value="1"/>
</dbReference>
<feature type="compositionally biased region" description="Polar residues" evidence="10">
    <location>
        <begin position="56"/>
        <end position="68"/>
    </location>
</feature>
<feature type="region of interest" description="Disordered" evidence="10">
    <location>
        <begin position="2691"/>
        <end position="3003"/>
    </location>
</feature>
<feature type="region of interest" description="Disordered" evidence="10">
    <location>
        <begin position="2270"/>
        <end position="2297"/>
    </location>
</feature>
<feature type="domain" description="PHD-type" evidence="11">
    <location>
        <begin position="1194"/>
        <end position="1244"/>
    </location>
</feature>
<feature type="compositionally biased region" description="Polar residues" evidence="10">
    <location>
        <begin position="3156"/>
        <end position="3187"/>
    </location>
</feature>
<feature type="compositionally biased region" description="Low complexity" evidence="10">
    <location>
        <begin position="2693"/>
        <end position="2707"/>
    </location>
</feature>
<feature type="region of interest" description="Disordered" evidence="10">
    <location>
        <begin position="2314"/>
        <end position="2336"/>
    </location>
</feature>
<feature type="compositionally biased region" description="Low complexity" evidence="10">
    <location>
        <begin position="2275"/>
        <end position="2290"/>
    </location>
</feature>
<dbReference type="GO" id="GO:0045944">
    <property type="term" value="P:positive regulation of transcription by RNA polymerase II"/>
    <property type="evidence" value="ECO:0007669"/>
    <property type="project" value="TreeGrafter"/>
</dbReference>
<feature type="compositionally biased region" description="Polar residues" evidence="10">
    <location>
        <begin position="2893"/>
        <end position="2903"/>
    </location>
</feature>
<feature type="domain" description="PHD-type" evidence="11">
    <location>
        <begin position="1271"/>
        <end position="1326"/>
    </location>
</feature>
<feature type="compositionally biased region" description="Polar residues" evidence="10">
    <location>
        <begin position="2917"/>
        <end position="2931"/>
    </location>
</feature>
<dbReference type="GO" id="GO:0003713">
    <property type="term" value="F:transcription coactivator activity"/>
    <property type="evidence" value="ECO:0007669"/>
    <property type="project" value="TreeGrafter"/>
</dbReference>
<feature type="compositionally biased region" description="Polar residues" evidence="10">
    <location>
        <begin position="3323"/>
        <end position="3337"/>
    </location>
</feature>
<evidence type="ECO:0000256" key="6">
    <source>
        <dbReference type="ARBA" id="ARBA00023015"/>
    </source>
</evidence>
<feature type="region of interest" description="Disordered" evidence="10">
    <location>
        <begin position="1424"/>
        <end position="1475"/>
    </location>
</feature>
<feature type="compositionally biased region" description="Polar residues" evidence="10">
    <location>
        <begin position="738"/>
        <end position="763"/>
    </location>
</feature>
<feature type="compositionally biased region" description="Low complexity" evidence="10">
    <location>
        <begin position="3044"/>
        <end position="3058"/>
    </location>
</feature>
<sequence length="3586" mass="385213">MSSDNNSPARLRIKVAGEVLEKHIVGPLRSADNEMAACTVEDVDRNAHDIGCAGDSSDQQYPAHSMPTSHPVEHHDQEQGPFCVFCGLNAQVKFGQGELRRFHTNEEPVPVPSWYKELMASMSEKQSATHVASLSNRQQVSRKSQHNRAITITPPPVVANFESRRVGPYASLDGCRRLKEHKNIGSDGKPCLPGLPNAFFDCEGRPFGLVEELGYIGWPVAPDGEESLQLQHVISSCSPREGGEGSWIFAHHCCASWSTGVHFNEQPGLEGVEEAARRALTQVCALCRRLGASLSCRSPNCTMYFHFPCAAGAGCLQDVETLELLCLLHLDEAETYGFHATQCALCECLGDISELLFCTGCGSHYHGSCLEPSLQPNPTIRIGWQCAECKACLICNESKDENKMLVCDVCDKGFHTYCLRPPVSCIPRNGFKCERCRVCSDCGAGRASTVSGLGVMVEFNNPQLPAIKWHSNYTLCDRCFHSRKRPTASCPVCERAWRCSLQVSSKSHSLKHSLETNHLSYLPMYPIQLIALKLLPLSLALYSLLFLLQVPSYISTQPQTNAHVTWPGRRCTKCRRMVHADCDPLQSVATGTASPSSAISEDTNLAGGIAYSCPVCRVRGSATPSEVRLLNIVFACSARPLNILNSNLVFQAASTTASLRASPLPGCGNSSHSGGDGSEEVFSGSGGLDDPARQGISAQSALGLGAPSTWVNTPSSCTSNSTTPNTEPGKQQVLLNVPESSQAQGTRGASASPRLNTKGNATTSSVSRGSSSSVNRISSESNLGSSTQYTGRKRGAGLSSETSRSNASVKVLESDLCEAYDMSDNYRPVAFVGKWNVDTGAAFLLYRAIRWEILFCVFWRRTRRCDCDGVVNTVPANGTVAITKTGALKRTAGANTTTSMTGRSRRTKTRKTSMVLPEFMQPPRLASETLSVKRTSQTQALKANLQHTLDGDAWKMHLSSSNSGPIASCTRSALAAAAAVRSSAHLRSDITAENFVADEDRRRRLEGRVASLMARNQRSNPIGLGSAICTVSDQVVLRIVGLVSCLLQWFWLFHHWFSSFIVGSFIPPQALVAFFTAAAFRFFHSEFHFYLWKVSFFIVSNERLWFAHHFVLFLPQYESKTPDEKDDHPSTVVLCRADDTFVLEQDMCVACGSFGLDTVLLACAQCGQCYHPFCADVPKITRTMLEKGWRCLDCTVCEGCGGTTNESLLLLCDDCDISYHTYCLDPPLQEVPKGGWKCSECVVCTSCGQRDPGLNGKWHANYSMCAPCASLATCPVCTLAYREGELLIRCALCSRWSHAGCDQLRTEDELELATDMGYNCLLCREAGAEMGAGHLQVLAYRQAGNSNMHALENVKFGEGTENLFSDKLSPLLTVCCSLVQDSDVQGCKEVVSLQTRQFFLDGVVLSETGLSTIRHAMLKFQPKKPSIAGQRRLSSQGTPTPLVLDSGRSNDTPLSELTPVGSHGQRCPPGSSKSVAAAGGGKLSGAIGAKSRRLSNLGIGGFRAKPVRINQVSGVNTKKQQLAAASDPFCQSSTYGTLTTLTNDSSGLGGKRKKGGKKKLELEENYPDYLMEAFYGASLLAANRRPMKKKKPSSSYGVSSQQFSRQSGSGVLAARSGSALKARTGFNEQQKRTSTDHRSAESNGLSEVFDSIEGASAGDELAADEECALDDITDDLELDDELDNDLGGLDELRDFEDDFDAEPLECEADEDISTTLSMVDGLEFHSSSEIKFSGNLLANQSSILCSETESQNPRLLRAVSISEASTEPFILASEASARSLVGRPQGSYPSSGQPTQTEVLRSTSMERMLPTGSASRTGVPQSKTDAPTRLILEPTERTPAHIMQSPGQAGSVPVPQASVVTDHSRQDRPPSGLDEVFMNMQDYFMNIDDLPDAEDAEPNETTIQQTLATGAAPSPAQGVASSTLQQLRNQTKHSLVLATSAHAAQPIQNPQNMPKQQALQVVRGGESEAIPVQPIESVSQHPASLHCEQQSVKQFPLQQENVIYDQQRLRCSQEMAHLQPTEHRIQVHGPGMPATSSRVSELLDRPNLLSQAQRQQQEARQFLNMRAQEQQFARVGTAPVSSVASGRLAELIEPSHTSDQATPGAQLIPSNCELDTCSPLSSRVGGQTNSSGRGSTSTAGHLPELSVSDIETQLGPTVGFELNDVFKGLNTSETSSGILTDSGARDVAQVPAFLGEEVATPPEMLGQRIQQQQQAQQHRFSTSQPTVHLVQASPEQILRSSQGQHLAEQSREIPQHIQSGLPIATLQRSSPMTNVQQQQQQPRVSIQQPQFEAQSPRLQLRCQQPSYVYAHVVPSQARSPHERTPPPPPPPYPTQALRQTHMWQHPAAQPRILTPTGQGTIMLTTSGQAIATHGSNSAQLIMSPPATPISIQTQHVLPPTGPPTGQMDSGQRVCIQQTGVQRVPTHVVMHGQQHVGIHGTRQVSFVTSHRPGSVQPSQPSAGVLRFATITEEAVPRPPTESHLLSMLNPSQPIIPASPANQQQPITGPATGGVVTGPPPTSSGRRINYHKWEEDERLGNQSTIAPVLHANVSHPTLRGQVPEFTARAKEITKLWRRLSSEERGSWVSQARNNRTNLRGSHNQHVSSNAPGSSPSTSTPSTPSDTLMRPQSSTSTPAVFSQDLADAPMTPQRILPVQATNISPRIFAEDNTRPQSVRPGVESVQSLLSQELQISPDTSSRVRASSSDSLATSTQLPTVEVGDNHGASDPLAGEPSYGGVHQTSPFGYSQNRRLEECHPSDMIPGSTGSWRSAANTPCGGDQISQTIPHDSQQAVGGPHPRVSPSPGRVTPSAHLFAQSPHASMSASTGSPIISQAAPTSSSMYATPPGLQQQPTPMKVQQPPLSGPPSPSFMKRHSSVPSISGNSPASAPPLRNTDSVSPSFLPQHQHGGIAGVGSVSPISANLTSPGNSRPPSRHQPVQPASSALPPPPPIWPPSTGTAACQSSQSVPISPTALKEQTPPQPMSNSASPSPMRSPIGSQPVTNVGFQAMHPYPQQGTLISPSQSPAPSPSAVHPGSMMAHRACHSSATSSALSSPHHSIPQYPTLSVSTPTLPQMPTSAEVQLPRTPQANIYLGSQSTPMATPPAASQALSAPGTPVPRSSPGHLTSHQHQPQQQPLVGSTTSNVFVVGGGAVQPFYQNTGPSESDVNQTNFPGDTSLDGSLRQSQVPAPLSKTMDDSPGPGQHGQPVMAIPYSSMEQPTTVYVQQHPQHVAEPNNPTYVNYPNQPTAWQYQTTSVPNRQQPTRQTYYAQQGPPPPNNPQQHQQQSPMLYQQFVGRPSSLSPAISRSPTTPLAQSAQLISPSIQQGPGQFYAPTSSPAAHEYGPTSMKVAHNSTPEFQQHMSSYGPSSSAAPTYSFTAVPIHRNEAMFAGTSSTSSETVIGSSPMMSGAPQQVSVSPRGNLGPGMEEVGFEPPVILSRVVSVKEKRYPPSALAAPPTGQMLPGRSLPSQPQTPQPHQVQQHQQHAQYQSLSTAVPPAEIRMQPTAGVQNMSGAYTYPELDTGSGTLVLFTCVTAVDCGVRSPSRNICLLSLHDTSEFVDSVRTVNVNATRICSVDVSSLLINVQNS</sequence>
<feature type="region of interest" description="Disordered" evidence="10">
    <location>
        <begin position="2499"/>
        <end position="2525"/>
    </location>
</feature>
<evidence type="ECO:0000256" key="4">
    <source>
        <dbReference type="ARBA" id="ARBA00022771"/>
    </source>
</evidence>
<feature type="domain" description="PHD-type" evidence="11">
    <location>
        <begin position="340"/>
        <end position="392"/>
    </location>
</feature>
<feature type="compositionally biased region" description="Low complexity" evidence="10">
    <location>
        <begin position="712"/>
        <end position="728"/>
    </location>
</feature>
<feature type="compositionally biased region" description="Polar residues" evidence="10">
    <location>
        <begin position="2739"/>
        <end position="2749"/>
    </location>
</feature>
<feature type="region of interest" description="Disordered" evidence="10">
    <location>
        <begin position="2577"/>
        <end position="2636"/>
    </location>
</feature>
<feature type="domain" description="PHD-type" evidence="11">
    <location>
        <begin position="389"/>
        <end position="439"/>
    </location>
</feature>
<name>A0A1S8WZB1_OPIVI</name>
<dbReference type="CDD" id="cd15512">
    <property type="entry name" value="PHD4_KMT2C_like"/>
    <property type="match status" value="1"/>
</dbReference>
<keyword evidence="3" id="KW-0677">Repeat</keyword>
<feature type="compositionally biased region" description="Low complexity" evidence="10">
    <location>
        <begin position="764"/>
        <end position="782"/>
    </location>
</feature>
<keyword evidence="2" id="KW-0479">Metal-binding</keyword>
<keyword evidence="5" id="KW-0862">Zinc</keyword>
<feature type="region of interest" description="Disordered" evidence="10">
    <location>
        <begin position="51"/>
        <end position="75"/>
    </location>
</feature>
<accession>A0A1S8WZB1</accession>
<evidence type="ECO:0000313" key="14">
    <source>
        <dbReference type="Proteomes" id="UP000243686"/>
    </source>
</evidence>
<dbReference type="SMART" id="SM00249">
    <property type="entry name" value="PHD"/>
    <property type="match status" value="6"/>
</dbReference>
<feature type="compositionally biased region" description="Low complexity" evidence="10">
    <location>
        <begin position="3020"/>
        <end position="3031"/>
    </location>
</feature>
<dbReference type="InterPro" id="IPR013083">
    <property type="entry name" value="Znf_RING/FYVE/PHD"/>
</dbReference>
<evidence type="ECO:0000313" key="13">
    <source>
        <dbReference type="EMBL" id="OON19822.1"/>
    </source>
</evidence>
<evidence type="ECO:0000256" key="3">
    <source>
        <dbReference type="ARBA" id="ARBA00022737"/>
    </source>
</evidence>
<dbReference type="FunFam" id="3.30.40.10:FF:000852">
    <property type="entry name" value="Histone-lysine N-methyltransferase 2C"/>
    <property type="match status" value="1"/>
</dbReference>
<feature type="compositionally biased region" description="Polar residues" evidence="10">
    <location>
        <begin position="2818"/>
        <end position="2853"/>
    </location>
</feature>
<protein>
    <submittedName>
        <fullName evidence="13">PHD-finger</fullName>
    </submittedName>
</protein>
<feature type="region of interest" description="Disordered" evidence="10">
    <location>
        <begin position="3156"/>
        <end position="3209"/>
    </location>
</feature>
<feature type="region of interest" description="Disordered" evidence="10">
    <location>
        <begin position="3323"/>
        <end position="3350"/>
    </location>
</feature>
<dbReference type="InterPro" id="IPR019787">
    <property type="entry name" value="Znf_PHD-finger"/>
</dbReference>
<evidence type="ECO:0000256" key="8">
    <source>
        <dbReference type="ARBA" id="ARBA00023242"/>
    </source>
</evidence>
<keyword evidence="4 9" id="KW-0863">Zinc-finger</keyword>
<feature type="compositionally biased region" description="Low complexity" evidence="10">
    <location>
        <begin position="2605"/>
        <end position="2624"/>
    </location>
</feature>
<feature type="compositionally biased region" description="Polar residues" evidence="10">
    <location>
        <begin position="2983"/>
        <end position="3003"/>
    </location>
</feature>
<dbReference type="PANTHER" id="PTHR45888">
    <property type="entry name" value="HL01030P-RELATED"/>
    <property type="match status" value="1"/>
</dbReference>
<dbReference type="SUPFAM" id="SSF57903">
    <property type="entry name" value="FYVE/PHD zinc finger"/>
    <property type="match status" value="5"/>
</dbReference>
<feature type="region of interest" description="Disordered" evidence="10">
    <location>
        <begin position="3449"/>
        <end position="3489"/>
    </location>
</feature>
<feature type="compositionally biased region" description="Polar residues" evidence="10">
    <location>
        <begin position="2119"/>
        <end position="2139"/>
    </location>
</feature>
<dbReference type="InterPro" id="IPR001965">
    <property type="entry name" value="Znf_PHD"/>
</dbReference>
<evidence type="ECO:0000256" key="2">
    <source>
        <dbReference type="ARBA" id="ARBA00022723"/>
    </source>
</evidence>
<dbReference type="CDD" id="cd15509">
    <property type="entry name" value="PHD1_KMT2C_like"/>
    <property type="match status" value="1"/>
</dbReference>
<evidence type="ECO:0000256" key="10">
    <source>
        <dbReference type="SAM" id="MobiDB-lite"/>
    </source>
</evidence>
<feature type="compositionally biased region" description="Polar residues" evidence="10">
    <location>
        <begin position="2956"/>
        <end position="2969"/>
    </location>
</feature>
<feature type="region of interest" description="Disordered" evidence="10">
    <location>
        <begin position="3015"/>
        <end position="3137"/>
    </location>
</feature>
<feature type="compositionally biased region" description="Polar residues" evidence="10">
    <location>
        <begin position="2627"/>
        <end position="2636"/>
    </location>
</feature>
<dbReference type="Pfam" id="PF13771">
    <property type="entry name" value="zf-HC5HC2H"/>
    <property type="match status" value="1"/>
</dbReference>
<dbReference type="Pfam" id="PF00628">
    <property type="entry name" value="PHD"/>
    <property type="match status" value="4"/>
</dbReference>
<dbReference type="SMR" id="A0A1S8WZB1"/>
<organism evidence="13 14">
    <name type="scientific">Opisthorchis viverrini</name>
    <name type="common">Southeast Asian liver fluke</name>
    <dbReference type="NCBI Taxonomy" id="6198"/>
    <lineage>
        <taxon>Eukaryota</taxon>
        <taxon>Metazoa</taxon>
        <taxon>Spiralia</taxon>
        <taxon>Lophotrochozoa</taxon>
        <taxon>Platyhelminthes</taxon>
        <taxon>Trematoda</taxon>
        <taxon>Digenea</taxon>
        <taxon>Opisthorchiida</taxon>
        <taxon>Opisthorchiata</taxon>
        <taxon>Opisthorchiidae</taxon>
        <taxon>Opisthorchis</taxon>
    </lineage>
</organism>
<dbReference type="PROSITE" id="PS51805">
    <property type="entry name" value="EPHD"/>
    <property type="match status" value="1"/>
</dbReference>
<feature type="compositionally biased region" description="Polar residues" evidence="10">
    <location>
        <begin position="2780"/>
        <end position="2792"/>
    </location>
</feature>
<feature type="domain" description="PHD-type" evidence="12">
    <location>
        <begin position="225"/>
        <end position="330"/>
    </location>
</feature>
<evidence type="ECO:0000256" key="7">
    <source>
        <dbReference type="ARBA" id="ARBA00023163"/>
    </source>
</evidence>
<keyword evidence="6" id="KW-0805">Transcription regulation</keyword>
<dbReference type="InterPro" id="IPR034732">
    <property type="entry name" value="EPHD"/>
</dbReference>
<evidence type="ECO:0000256" key="1">
    <source>
        <dbReference type="ARBA" id="ARBA00004123"/>
    </source>
</evidence>
<dbReference type="CDD" id="cd15514">
    <property type="entry name" value="PHD6_KMT2C_like"/>
    <property type="match status" value="1"/>
</dbReference>
<dbReference type="InterPro" id="IPR011011">
    <property type="entry name" value="Znf_FYVE_PHD"/>
</dbReference>
<feature type="compositionally biased region" description="Low complexity" evidence="10">
    <location>
        <begin position="3469"/>
        <end position="3488"/>
    </location>
</feature>
<feature type="region of interest" description="Disordered" evidence="10">
    <location>
        <begin position="3266"/>
        <end position="3286"/>
    </location>
</feature>
<evidence type="ECO:0000256" key="9">
    <source>
        <dbReference type="PROSITE-ProRule" id="PRU00146"/>
    </source>
</evidence>
<comment type="subcellular location">
    <subcellularLocation>
        <location evidence="1">Nucleus</location>
    </subcellularLocation>
</comment>
<dbReference type="EMBL" id="KV893030">
    <property type="protein sequence ID" value="OON19822.1"/>
    <property type="molecule type" value="Genomic_DNA"/>
</dbReference>
<dbReference type="GO" id="GO:0008270">
    <property type="term" value="F:zinc ion binding"/>
    <property type="evidence" value="ECO:0007669"/>
    <property type="project" value="UniProtKB-KW"/>
</dbReference>
<feature type="compositionally biased region" description="Polar residues" evidence="10">
    <location>
        <begin position="2876"/>
        <end position="2886"/>
    </location>
</feature>
<feature type="compositionally biased region" description="Polar residues" evidence="10">
    <location>
        <begin position="2585"/>
        <end position="2604"/>
    </location>
</feature>
<dbReference type="Gene3D" id="1.10.30.10">
    <property type="entry name" value="High mobility group box domain"/>
    <property type="match status" value="1"/>
</dbReference>
<dbReference type="Gene3D" id="3.30.40.10">
    <property type="entry name" value="Zinc/RING finger domain, C3HC4 (zinc finger)"/>
    <property type="match status" value="5"/>
</dbReference>
<feature type="region of interest" description="Disordered" evidence="10">
    <location>
        <begin position="1622"/>
        <end position="1644"/>
    </location>
</feature>
<feature type="domain" description="PHD-type" evidence="11">
    <location>
        <begin position="1145"/>
        <end position="1197"/>
    </location>
</feature>